<dbReference type="AlphaFoldDB" id="A0A915D7T8"/>
<dbReference type="WBParaSite" id="jg16385">
    <property type="protein sequence ID" value="jg16385"/>
    <property type="gene ID" value="jg16385"/>
</dbReference>
<keyword evidence="1" id="KW-1185">Reference proteome</keyword>
<evidence type="ECO:0000313" key="1">
    <source>
        <dbReference type="Proteomes" id="UP000887574"/>
    </source>
</evidence>
<sequence length="70" mass="7511">MDLYVAIRNAPEGKKIEIEILSILGPCSGDCYDGSLNIKIDDLTKVGIRLCCASHIKEIGTVLTSGNLAF</sequence>
<dbReference type="Proteomes" id="UP000887574">
    <property type="component" value="Unplaced"/>
</dbReference>
<proteinExistence type="predicted"/>
<protein>
    <submittedName>
        <fullName evidence="2">Uncharacterized protein</fullName>
    </submittedName>
</protein>
<evidence type="ECO:0000313" key="2">
    <source>
        <dbReference type="WBParaSite" id="jg16385"/>
    </source>
</evidence>
<accession>A0A915D7T8</accession>
<reference evidence="2" key="1">
    <citation type="submission" date="2022-11" db="UniProtKB">
        <authorList>
            <consortium name="WormBaseParasite"/>
        </authorList>
    </citation>
    <scope>IDENTIFICATION</scope>
</reference>
<organism evidence="1 2">
    <name type="scientific">Ditylenchus dipsaci</name>
    <dbReference type="NCBI Taxonomy" id="166011"/>
    <lineage>
        <taxon>Eukaryota</taxon>
        <taxon>Metazoa</taxon>
        <taxon>Ecdysozoa</taxon>
        <taxon>Nematoda</taxon>
        <taxon>Chromadorea</taxon>
        <taxon>Rhabditida</taxon>
        <taxon>Tylenchina</taxon>
        <taxon>Tylenchomorpha</taxon>
        <taxon>Sphaerularioidea</taxon>
        <taxon>Anguinidae</taxon>
        <taxon>Anguininae</taxon>
        <taxon>Ditylenchus</taxon>
    </lineage>
</organism>
<name>A0A915D7T8_9BILA</name>